<dbReference type="EMBL" id="FZQP02003956">
    <property type="protein sequence ID" value="VVC99081.1"/>
    <property type="molecule type" value="Genomic_DNA"/>
</dbReference>
<dbReference type="GO" id="GO:0017069">
    <property type="term" value="F:snRNA binding"/>
    <property type="evidence" value="ECO:0007669"/>
    <property type="project" value="TreeGrafter"/>
</dbReference>
<feature type="domain" description="Bin3-type SAM" evidence="8">
    <location>
        <begin position="362"/>
        <end position="644"/>
    </location>
</feature>
<keyword evidence="3 6" id="KW-0808">Transferase</keyword>
<keyword evidence="2 6" id="KW-0489">Methyltransferase</keyword>
<evidence type="ECO:0000256" key="5">
    <source>
        <dbReference type="PROSITE-ProRule" id="PRU00848"/>
    </source>
</evidence>
<dbReference type="InterPro" id="IPR029063">
    <property type="entry name" value="SAM-dependent_MTases_sf"/>
</dbReference>
<dbReference type="GO" id="GO:0008173">
    <property type="term" value="F:RNA methyltransferase activity"/>
    <property type="evidence" value="ECO:0007669"/>
    <property type="project" value="UniProtKB-UniRule"/>
</dbReference>
<feature type="region of interest" description="Disordered" evidence="7">
    <location>
        <begin position="705"/>
        <end position="771"/>
    </location>
</feature>
<feature type="region of interest" description="Disordered" evidence="7">
    <location>
        <begin position="651"/>
        <end position="670"/>
    </location>
</feature>
<comment type="similarity">
    <text evidence="1 6">Belongs to the methyltransferase superfamily.</text>
</comment>
<feature type="compositionally biased region" description="Basic residues" evidence="7">
    <location>
        <begin position="214"/>
        <end position="226"/>
    </location>
</feature>
<evidence type="ECO:0000256" key="6">
    <source>
        <dbReference type="RuleBase" id="RU367087"/>
    </source>
</evidence>
<dbReference type="GO" id="GO:0040031">
    <property type="term" value="P:snRNA modification"/>
    <property type="evidence" value="ECO:0007669"/>
    <property type="project" value="TreeGrafter"/>
</dbReference>
<sequence>MGSPELNLEISESSSKDINIINDVEDSEAISGNIADSSISSQNAEDSNIPASDINSSKEEDSSNLGNGKKVKKKSRHGKKGHVVSKENPERSTVRRVHHIGTKFKQSKKCLQNFPSISKFFLPYKRPRKDAFIPPTKFLLGGNISDPLNLNSLQDEDINRAMNAVTPESSPLPTPPRHKAKIDVIIPPNIRDPLNLMEPLDNEEYEKRLELQQRKKTPRKKPRVRRRTTETVAPLVDIAIEDKTTIKEPPPPEPSTSRSRKRSCSDSDNNSQKGKDAKKLRRMESLDKIVSPVVPQPGAWMRARPTQRPAAQERPVSPHRTKLKSMSEGEQKLPIFHPKNSRYQYGNYDRYYGYRNLNAMMDIRLQVFEMHRQLFQNKDVLDIGCNVGHISIAVARTLGAKSVLGMDIDPVLIGRAQKNLRSFIPIPAEELKADDEKKPEDVEKKLHCNKCKEEKCDGCSEPNLKMEHDDDTKKALTGRKLKKPRKNRKSINKPEGQFFFPMSMSMMFGPLGDFKVDINLPQFPYNVNFKQGNYVPREDVAVGSMDSPQFDLILCLSTTKWMHLNWGDAGLKRAFRRMFNDLRPGGKLPTIYENFNGIELYPNKFREYLLSPEIGFSKCSMLGVPQHASKGFRRPIQLYVKGDFTPSKARWSDAYAPSSHHRPEAEPPRRTVYAPVAPAYRPSDDAPSCGAVTPYSPNLDVCADDSPFYNPRSDTSAPSYQPPRPTVYATLPSPLGGASPAPSPAASPAPAPGPAPGPAADQVEPNRLLIL</sequence>
<dbReference type="PANTHER" id="PTHR12315:SF0">
    <property type="entry name" value="7SK SNRNA METHYLPHOSPHATE CAPPING ENZYME"/>
    <property type="match status" value="1"/>
</dbReference>
<dbReference type="PANTHER" id="PTHR12315">
    <property type="entry name" value="BICOID-INTERACTING PROTEIN RELATED"/>
    <property type="match status" value="1"/>
</dbReference>
<dbReference type="Pfam" id="PF06325">
    <property type="entry name" value="PrmA"/>
    <property type="match status" value="1"/>
</dbReference>
<feature type="compositionally biased region" description="Polar residues" evidence="7">
    <location>
        <begin position="34"/>
        <end position="55"/>
    </location>
</feature>
<feature type="region of interest" description="Disordered" evidence="7">
    <location>
        <begin position="209"/>
        <end position="285"/>
    </location>
</feature>
<name>A0A5E4QN80_9NEOP</name>
<reference evidence="9 10" key="1">
    <citation type="submission" date="2017-07" db="EMBL/GenBank/DDBJ databases">
        <authorList>
            <person name="Talla V."/>
            <person name="Backstrom N."/>
        </authorList>
    </citation>
    <scope>NUCLEOTIDE SEQUENCE [LARGE SCALE GENOMIC DNA]</scope>
</reference>
<accession>A0A5E4QN80</accession>
<dbReference type="AlphaFoldDB" id="A0A5E4QN80"/>
<evidence type="ECO:0000256" key="1">
    <source>
        <dbReference type="ARBA" id="ARBA00008361"/>
    </source>
</evidence>
<proteinExistence type="inferred from homology"/>
<evidence type="ECO:0000313" key="10">
    <source>
        <dbReference type="Proteomes" id="UP000324832"/>
    </source>
</evidence>
<feature type="region of interest" description="Disordered" evidence="7">
    <location>
        <begin position="299"/>
        <end position="329"/>
    </location>
</feature>
<dbReference type="Pfam" id="PF06859">
    <property type="entry name" value="Bin3"/>
    <property type="match status" value="2"/>
</dbReference>
<evidence type="ECO:0000256" key="4">
    <source>
        <dbReference type="ARBA" id="ARBA00022691"/>
    </source>
</evidence>
<dbReference type="InterPro" id="IPR024160">
    <property type="entry name" value="BIN3_SAM-bd_dom"/>
</dbReference>
<gene>
    <name evidence="9" type="ORF">LSINAPIS_LOCUS10023</name>
</gene>
<dbReference type="CDD" id="cd02440">
    <property type="entry name" value="AdoMet_MTases"/>
    <property type="match status" value="1"/>
</dbReference>
<dbReference type="InterPro" id="IPR010675">
    <property type="entry name" value="Bin3_C"/>
</dbReference>
<feature type="compositionally biased region" description="Pro residues" evidence="7">
    <location>
        <begin position="741"/>
        <end position="757"/>
    </location>
</feature>
<organism evidence="9 10">
    <name type="scientific">Leptidea sinapis</name>
    <dbReference type="NCBI Taxonomy" id="189913"/>
    <lineage>
        <taxon>Eukaryota</taxon>
        <taxon>Metazoa</taxon>
        <taxon>Ecdysozoa</taxon>
        <taxon>Arthropoda</taxon>
        <taxon>Hexapoda</taxon>
        <taxon>Insecta</taxon>
        <taxon>Pterygota</taxon>
        <taxon>Neoptera</taxon>
        <taxon>Endopterygota</taxon>
        <taxon>Lepidoptera</taxon>
        <taxon>Glossata</taxon>
        <taxon>Ditrysia</taxon>
        <taxon>Papilionoidea</taxon>
        <taxon>Pieridae</taxon>
        <taxon>Dismorphiinae</taxon>
        <taxon>Leptidea</taxon>
    </lineage>
</organism>
<dbReference type="EC" id="2.1.1.-" evidence="6"/>
<dbReference type="PROSITE" id="PS51515">
    <property type="entry name" value="BIN3_SAM"/>
    <property type="match status" value="1"/>
</dbReference>
<feature type="compositionally biased region" description="Low complexity" evidence="7">
    <location>
        <begin position="731"/>
        <end position="740"/>
    </location>
</feature>
<feature type="region of interest" description="Disordered" evidence="7">
    <location>
        <begin position="32"/>
        <end position="101"/>
    </location>
</feature>
<keyword evidence="10" id="KW-1185">Reference proteome</keyword>
<feature type="compositionally biased region" description="Basic residues" evidence="7">
    <location>
        <begin position="69"/>
        <end position="83"/>
    </location>
</feature>
<feature type="compositionally biased region" description="Basic and acidic residues" evidence="7">
    <location>
        <begin position="84"/>
        <end position="93"/>
    </location>
</feature>
<feature type="compositionally biased region" description="Basic and acidic residues" evidence="7">
    <location>
        <begin position="273"/>
        <end position="285"/>
    </location>
</feature>
<dbReference type="GO" id="GO:0032259">
    <property type="term" value="P:methylation"/>
    <property type="evidence" value="ECO:0007669"/>
    <property type="project" value="UniProtKB-KW"/>
</dbReference>
<evidence type="ECO:0000313" key="9">
    <source>
        <dbReference type="EMBL" id="VVC99081.1"/>
    </source>
</evidence>
<dbReference type="Gene3D" id="3.40.50.150">
    <property type="entry name" value="Vaccinia Virus protein VP39"/>
    <property type="match status" value="1"/>
</dbReference>
<dbReference type="GO" id="GO:0008171">
    <property type="term" value="F:O-methyltransferase activity"/>
    <property type="evidence" value="ECO:0007669"/>
    <property type="project" value="UniProtKB-UniRule"/>
</dbReference>
<evidence type="ECO:0000259" key="8">
    <source>
        <dbReference type="PROSITE" id="PS51515"/>
    </source>
</evidence>
<protein>
    <recommendedName>
        <fullName evidence="6">RNA methyltransferase</fullName>
        <ecNumber evidence="6">2.1.1.-</ecNumber>
    </recommendedName>
</protein>
<dbReference type="Proteomes" id="UP000324832">
    <property type="component" value="Unassembled WGS sequence"/>
</dbReference>
<dbReference type="SUPFAM" id="SSF53335">
    <property type="entry name" value="S-adenosyl-L-methionine-dependent methyltransferases"/>
    <property type="match status" value="1"/>
</dbReference>
<evidence type="ECO:0000256" key="2">
    <source>
        <dbReference type="ARBA" id="ARBA00022603"/>
    </source>
</evidence>
<dbReference type="InterPro" id="IPR039772">
    <property type="entry name" value="Bin3-like"/>
</dbReference>
<keyword evidence="4 5" id="KW-0949">S-adenosyl-L-methionine</keyword>
<evidence type="ECO:0000256" key="3">
    <source>
        <dbReference type="ARBA" id="ARBA00022679"/>
    </source>
</evidence>
<evidence type="ECO:0000256" key="7">
    <source>
        <dbReference type="SAM" id="MobiDB-lite"/>
    </source>
</evidence>